<dbReference type="AlphaFoldDB" id="A0AAV7JEC6"/>
<dbReference type="EMBL" id="JAKMXF010000344">
    <property type="protein sequence ID" value="KAI6647158.1"/>
    <property type="molecule type" value="Genomic_DNA"/>
</dbReference>
<gene>
    <name evidence="2" type="ORF">LOD99_8811</name>
</gene>
<comment type="caution">
    <text evidence="2">The sequence shown here is derived from an EMBL/GenBank/DDBJ whole genome shotgun (WGS) entry which is preliminary data.</text>
</comment>
<accession>A0AAV7JEC6</accession>
<feature type="domain" description="DUF4371" evidence="1">
    <location>
        <begin position="149"/>
        <end position="345"/>
    </location>
</feature>
<keyword evidence="3" id="KW-1185">Reference proteome</keyword>
<dbReference type="PANTHER" id="PTHR45749:SF23">
    <property type="entry name" value="ZINC FINGER MYM-TYPE PROTEIN 1-LIKE"/>
    <property type="match status" value="1"/>
</dbReference>
<evidence type="ECO:0000313" key="2">
    <source>
        <dbReference type="EMBL" id="KAI6647158.1"/>
    </source>
</evidence>
<dbReference type="Pfam" id="PF14291">
    <property type="entry name" value="DUF4371"/>
    <property type="match status" value="1"/>
</dbReference>
<sequence length="369" mass="42044">MRWWLYRRITSKCTKVTKIDYYLNDSTFPAVLARMTACDGLLINIFTTSKGLRKFLMCLGHSLSRSVTTIREQVFKSEQIKREWLLYSPSTGLIFCFACKLFDDVKSQFSNGGFVTGAASSCITQHENSSGHRNSMFVLISRRKLSGRINTSLEIQLQIEREYWHSVLKRIVSTVEFLSTRGLALRGQNEQINSEQNGNYLGILGLISEFDPFLSNHLAKYSNIGKGRASYLSSTICEEVIQIMGEKLLLIITSEVKDAKYFPLSVDSIPDFRHVDQLTITLRYIEKSSHQVTERFLKFLPIESHTGENLANTVLQFLKKQGIYVGGIRGQSYDNASNMSGRYKGMQARIREVIYNAVYIPVPQIHSTH</sequence>
<protein>
    <submittedName>
        <fullName evidence="2">Zinc finger MYM-type protein 1-like</fullName>
    </submittedName>
</protein>
<dbReference type="InterPro" id="IPR025398">
    <property type="entry name" value="DUF4371"/>
</dbReference>
<dbReference type="PANTHER" id="PTHR45749">
    <property type="match status" value="1"/>
</dbReference>
<organism evidence="2 3">
    <name type="scientific">Oopsacas minuta</name>
    <dbReference type="NCBI Taxonomy" id="111878"/>
    <lineage>
        <taxon>Eukaryota</taxon>
        <taxon>Metazoa</taxon>
        <taxon>Porifera</taxon>
        <taxon>Hexactinellida</taxon>
        <taxon>Hexasterophora</taxon>
        <taxon>Lyssacinosida</taxon>
        <taxon>Leucopsacidae</taxon>
        <taxon>Oopsacas</taxon>
    </lineage>
</organism>
<evidence type="ECO:0000259" key="1">
    <source>
        <dbReference type="Pfam" id="PF14291"/>
    </source>
</evidence>
<evidence type="ECO:0000313" key="3">
    <source>
        <dbReference type="Proteomes" id="UP001165289"/>
    </source>
</evidence>
<proteinExistence type="predicted"/>
<name>A0AAV7JEC6_9METZ</name>
<reference evidence="2 3" key="1">
    <citation type="journal article" date="2023" name="BMC Biol.">
        <title>The compact genome of the sponge Oopsacas minuta (Hexactinellida) is lacking key metazoan core genes.</title>
        <authorList>
            <person name="Santini S."/>
            <person name="Schenkelaars Q."/>
            <person name="Jourda C."/>
            <person name="Duchesne M."/>
            <person name="Belahbib H."/>
            <person name="Rocher C."/>
            <person name="Selva M."/>
            <person name="Riesgo A."/>
            <person name="Vervoort M."/>
            <person name="Leys S.P."/>
            <person name="Kodjabachian L."/>
            <person name="Le Bivic A."/>
            <person name="Borchiellini C."/>
            <person name="Claverie J.M."/>
            <person name="Renard E."/>
        </authorList>
    </citation>
    <scope>NUCLEOTIDE SEQUENCE [LARGE SCALE GENOMIC DNA]</scope>
    <source>
        <strain evidence="2">SPO-2</strain>
    </source>
</reference>
<dbReference type="Proteomes" id="UP001165289">
    <property type="component" value="Unassembled WGS sequence"/>
</dbReference>